<reference evidence="2" key="1">
    <citation type="submission" date="2021-02" db="EMBL/GenBank/DDBJ databases">
        <title>Natrosporangium hydrolyticum gen. nov., sp. nov, a haloalkaliphilic actinobacterium from a soda solonchak soil.</title>
        <authorList>
            <person name="Sorokin D.Y."/>
            <person name="Khijniak T.V."/>
            <person name="Zakharycheva A.P."/>
            <person name="Boueva O.V."/>
            <person name="Ariskina E.V."/>
            <person name="Hahnke R.L."/>
            <person name="Bunk B."/>
            <person name="Sproer C."/>
            <person name="Schumann P."/>
            <person name="Evtushenko L.I."/>
            <person name="Kublanov I.V."/>
        </authorList>
    </citation>
    <scope>NUCLEOTIDE SEQUENCE</scope>
    <source>
        <strain evidence="2">DSM 106523</strain>
    </source>
</reference>
<keyword evidence="2" id="KW-0347">Helicase</keyword>
<evidence type="ECO:0000313" key="2">
    <source>
        <dbReference type="EMBL" id="QSB16876.1"/>
    </source>
</evidence>
<dbReference type="SMART" id="SM00490">
    <property type="entry name" value="HELICc"/>
    <property type="match status" value="1"/>
</dbReference>
<dbReference type="Proteomes" id="UP000662857">
    <property type="component" value="Chromosome"/>
</dbReference>
<proteinExistence type="predicted"/>
<accession>A0A895YQ59</accession>
<keyword evidence="3" id="KW-1185">Reference proteome</keyword>
<dbReference type="EMBL" id="CP070499">
    <property type="protein sequence ID" value="QSB16876.1"/>
    <property type="molecule type" value="Genomic_DNA"/>
</dbReference>
<dbReference type="KEGG" id="nhy:JQS43_11670"/>
<dbReference type="InterPro" id="IPR001650">
    <property type="entry name" value="Helicase_C-like"/>
</dbReference>
<organism evidence="2 3">
    <name type="scientific">Natronosporangium hydrolyticum</name>
    <dbReference type="NCBI Taxonomy" id="2811111"/>
    <lineage>
        <taxon>Bacteria</taxon>
        <taxon>Bacillati</taxon>
        <taxon>Actinomycetota</taxon>
        <taxon>Actinomycetes</taxon>
        <taxon>Micromonosporales</taxon>
        <taxon>Micromonosporaceae</taxon>
        <taxon>Natronosporangium</taxon>
    </lineage>
</organism>
<dbReference type="Gene3D" id="3.40.50.300">
    <property type="entry name" value="P-loop containing nucleotide triphosphate hydrolases"/>
    <property type="match status" value="1"/>
</dbReference>
<dbReference type="InterPro" id="IPR027417">
    <property type="entry name" value="P-loop_NTPase"/>
</dbReference>
<dbReference type="RefSeq" id="WP_239679116.1">
    <property type="nucleotide sequence ID" value="NZ_CP070499.1"/>
</dbReference>
<name>A0A895YQ59_9ACTN</name>
<dbReference type="PROSITE" id="PS51194">
    <property type="entry name" value="HELICASE_CTER"/>
    <property type="match status" value="1"/>
</dbReference>
<keyword evidence="2" id="KW-0067">ATP-binding</keyword>
<gene>
    <name evidence="2" type="ORF">JQS43_11670</name>
</gene>
<sequence>MNTTSTQSAEEACSAFVTWLDHRVTAAGRGDGLDRLEVAPSGTFWLGRLAPEEEVRHGTPDERAERLDPCAIAIRLRPAGAPPWSMTVTVRARAWIGDPKEGTDSKRWWWRSDLVEETVTVLADTTGGAFGGKQLADAFAAVGAPGRSAEVRVEVEDWHAETELVVQLVNTSPERAPGVTDSHLYETQLEVAGLATTSFQLESLPDSFRYDREVPAYGINVGVEVLPDGGGFRTTDTVTVQTYRPHYWHGTTTPPDLSFDTLAHDPLPQLTALVAALAAYDDAHWSRAALDARQAAGSWDDAMRAEADRCAQEVFAELDRLRAGLDLIRTDSTVRRAFQLMNQAIGLSAKGRDYSQWRPFQVGFLLSTVRFLIAPEEESRYVDTVWFATGGGKTETYLGLLLTAAFHDRLTGKIVGVTAWSRFPLRLLSLQQTQRFADALAAAEIVREDENIGGAPFSLGFLVGQAGTPNKIVPKTDKDDEITPDGPGMPGKYQVLLRCPFCRDEGLQMRFNRERWLLEHRCSNSTCRRYGRALPMYVVDQEVFRFLPTVVVGTLDKAASIGLQQAMRGLVGPPRKLCRVDWHGFTYAERSSSPNGCLVPGCQGGPDLKPLPMEPGRFAPSLRLQDELHLLRDSLGAVDSHYESLLDHLQRELGGTPAKIIASSATLTGYDRQVDVLYQRTGRVFPQPGPYAGESFWTAPTRAPLRRFVAVAPRGVTLEHVSDRTLDTLQRCVRELIDDPAGVCAEAGIDPAHAEQLINRYGTNVVYGTTLYDVEAAARSLGSNATVEGINVEQLTGQTEFDDVRAILDRLEKPEEEFAERVHVVAASSMLSHGVDVNRLNTMVMLGLPLTTAEFIQTTARVGRSFPGLVYVLHKIGRERDAQTFRQFGPYVRQGDRFVDPIPITRRSRRVLDLTTAGVVNARTLMLREPASKQRLSTPPKLREYARDSGLTAAAEAAAVASVLDFDDDEDALHREQIAAWLREWFADLEDPAFKGKFISDIGPNPPMRSLRDVEASAPIHD</sequence>
<dbReference type="SUPFAM" id="SSF52540">
    <property type="entry name" value="P-loop containing nucleoside triphosphate hydrolases"/>
    <property type="match status" value="1"/>
</dbReference>
<evidence type="ECO:0000259" key="1">
    <source>
        <dbReference type="PROSITE" id="PS51194"/>
    </source>
</evidence>
<dbReference type="AlphaFoldDB" id="A0A895YQ59"/>
<dbReference type="CDD" id="cd18785">
    <property type="entry name" value="SF2_C"/>
    <property type="match status" value="1"/>
</dbReference>
<keyword evidence="2" id="KW-0378">Hydrolase</keyword>
<evidence type="ECO:0000313" key="3">
    <source>
        <dbReference type="Proteomes" id="UP000662857"/>
    </source>
</evidence>
<dbReference type="GO" id="GO:0004386">
    <property type="term" value="F:helicase activity"/>
    <property type="evidence" value="ECO:0007669"/>
    <property type="project" value="UniProtKB-KW"/>
</dbReference>
<dbReference type="Pfam" id="PF00271">
    <property type="entry name" value="Helicase_C"/>
    <property type="match status" value="1"/>
</dbReference>
<protein>
    <submittedName>
        <fullName evidence="2">Helicase</fullName>
    </submittedName>
</protein>
<keyword evidence="2" id="KW-0547">Nucleotide-binding</keyword>
<feature type="domain" description="Helicase C-terminal" evidence="1">
    <location>
        <begin position="753"/>
        <end position="910"/>
    </location>
</feature>